<keyword evidence="5" id="KW-1185">Reference proteome</keyword>
<dbReference type="InterPro" id="IPR039424">
    <property type="entry name" value="SBP_5"/>
</dbReference>
<gene>
    <name evidence="4" type="ORF">HMPREF9020_01104</name>
</gene>
<dbReference type="GO" id="GO:0043190">
    <property type="term" value="C:ATP-binding cassette (ABC) transporter complex"/>
    <property type="evidence" value="ECO:0007669"/>
    <property type="project" value="InterPro"/>
</dbReference>
<name>W5IGH3_SCAIO</name>
<evidence type="ECO:0000313" key="5">
    <source>
        <dbReference type="Proteomes" id="UP000005777"/>
    </source>
</evidence>
<reference evidence="4 5" key="1">
    <citation type="submission" date="2012-01" db="EMBL/GenBank/DDBJ databases">
        <title>The Genome Sequence of Scardovia inopinata F0304.</title>
        <authorList>
            <consortium name="The Broad Institute Genome Sequencing Platform"/>
            <person name="Ward D."/>
            <person name="Earl A."/>
            <person name="Feldgarden M."/>
            <person name="Gevers D."/>
            <person name="Young S."/>
            <person name="Zeng Q."/>
            <person name="Koehrsen M."/>
            <person name="Alvarado L."/>
            <person name="Berlin A.M."/>
            <person name="Borenstein D."/>
            <person name="Chapman S.B."/>
            <person name="Chen Z."/>
            <person name="Engels R."/>
            <person name="Freedman E."/>
            <person name="Gellesch M."/>
            <person name="Goldberg J."/>
            <person name="Griggs A."/>
            <person name="Gujja S."/>
            <person name="Heilman E.R."/>
            <person name="Heiman D.I."/>
            <person name="Hepburn T.A."/>
            <person name="Howarth C."/>
            <person name="Jen D."/>
            <person name="Larson L."/>
            <person name="Mehta T."/>
            <person name="Park D."/>
            <person name="Pearson M."/>
            <person name="Richards J."/>
            <person name="Roberts A."/>
            <person name="Saif S."/>
            <person name="Shea T.D."/>
            <person name="Shenoy N."/>
            <person name="Sisk P."/>
            <person name="Stolte C."/>
            <person name="Sykes S.N."/>
            <person name="Walk T."/>
            <person name="White J."/>
            <person name="Yandava C."/>
            <person name="Izard J."/>
            <person name="Baranova O.V."/>
            <person name="Blanton J.M."/>
            <person name="Tanner A.C."/>
            <person name="Dewhirst F."/>
            <person name="Haas B."/>
            <person name="Nusbaum C."/>
            <person name="Birren B."/>
        </authorList>
    </citation>
    <scope>NUCLEOTIDE SEQUENCE [LARGE SCALE GENOMIC DNA]</scope>
    <source>
        <strain evidence="4 5">F0304</strain>
    </source>
</reference>
<dbReference type="GO" id="GO:0042597">
    <property type="term" value="C:periplasmic space"/>
    <property type="evidence" value="ECO:0007669"/>
    <property type="project" value="UniProtKB-ARBA"/>
</dbReference>
<dbReference type="PIRSF" id="PIRSF002741">
    <property type="entry name" value="MppA"/>
    <property type="match status" value="1"/>
</dbReference>
<dbReference type="RefSeq" id="WP_115672850.1">
    <property type="nucleotide sequence ID" value="NZ_GG770226.1"/>
</dbReference>
<evidence type="ECO:0000256" key="1">
    <source>
        <dbReference type="SAM" id="MobiDB-lite"/>
    </source>
</evidence>
<dbReference type="AlphaFoldDB" id="W5IGH3"/>
<feature type="domain" description="Solute-binding protein family 5" evidence="3">
    <location>
        <begin position="156"/>
        <end position="480"/>
    </location>
</feature>
<dbReference type="Gene3D" id="3.10.105.10">
    <property type="entry name" value="Dipeptide-binding Protein, Domain 3"/>
    <property type="match status" value="1"/>
</dbReference>
<dbReference type="GO" id="GO:1904680">
    <property type="term" value="F:peptide transmembrane transporter activity"/>
    <property type="evidence" value="ECO:0007669"/>
    <property type="project" value="TreeGrafter"/>
</dbReference>
<dbReference type="SUPFAM" id="SSF53850">
    <property type="entry name" value="Periplasmic binding protein-like II"/>
    <property type="match status" value="1"/>
</dbReference>
<sequence>MTSSSPRNPNESSKQPMDSETRQGTGNTRFSPGKKHYGHKEWHKEYRGHNPLLEKKTTPGQWALFLVIVLVTSLVASLVYSYTVTGSISPSSTFSALLGKNRKAGNTPVAVGVSSVPENLNLASSSDDAVSQALLGNVYQPLLQRKKTTNSVEASSDLVSSWTVDKAGLIYTFEIKKRVYFSNGQEMTVNDIIRCLQTGVKNNYPGYSSLKNARSVTSSAGAASTKLIITLSSPQPDLPWLLAGRMGIVYGQETSQASGTGPFTIGNFKKGSSLDLEARRDHQYQRSNLSKVTLRAYPSQDKGFQAVHTGDIDAYVPSGPVSIATIAEAKKNGTAVDIADTGTRVALAFNESADSIFSEQHAREAYRDIINRNALISALGYQASALAGPIPSVDPGYQDLNKFYPQNIPSAKNKLWYFGFTSSTLVYPQSMGPRIGEILKKQCALAGQSVTVLMLNDKDYHQRVEKDKNFDMALVRYTGSHDLGTLVDPDYFISYTDSITDENWAATSSASSDAAYIKGLTKTAARLAQKAAFAWLYQEKSAIARKPSLSAISTTSPQSYLPLWSGLQTID</sequence>
<accession>W5IGH3</accession>
<protein>
    <recommendedName>
        <fullName evidence="3">Solute-binding protein family 5 domain-containing protein</fullName>
    </recommendedName>
</protein>
<evidence type="ECO:0000313" key="4">
    <source>
        <dbReference type="EMBL" id="EFG26032.2"/>
    </source>
</evidence>
<dbReference type="InterPro" id="IPR030678">
    <property type="entry name" value="Peptide/Ni-bd"/>
</dbReference>
<feature type="compositionally biased region" description="Polar residues" evidence="1">
    <location>
        <begin position="1"/>
        <end position="30"/>
    </location>
</feature>
<comment type="caution">
    <text evidence="4">The sequence shown here is derived from an EMBL/GenBank/DDBJ whole genome shotgun (WGS) entry which is preliminary data.</text>
</comment>
<dbReference type="HOGENOM" id="CLU_017028_7_3_11"/>
<dbReference type="eggNOG" id="COG0747">
    <property type="taxonomic scope" value="Bacteria"/>
</dbReference>
<organism evidence="4 5">
    <name type="scientific">Scardovia inopinata F0304</name>
    <dbReference type="NCBI Taxonomy" id="641146"/>
    <lineage>
        <taxon>Bacteria</taxon>
        <taxon>Bacillati</taxon>
        <taxon>Actinomycetota</taxon>
        <taxon>Actinomycetes</taxon>
        <taxon>Bifidobacteriales</taxon>
        <taxon>Bifidobacteriaceae</taxon>
        <taxon>Scardovia</taxon>
    </lineage>
</organism>
<proteinExistence type="predicted"/>
<dbReference type="Gene3D" id="3.40.190.10">
    <property type="entry name" value="Periplasmic binding protein-like II"/>
    <property type="match status" value="1"/>
</dbReference>
<dbReference type="Proteomes" id="UP000005777">
    <property type="component" value="Unassembled WGS sequence"/>
</dbReference>
<evidence type="ECO:0000259" key="3">
    <source>
        <dbReference type="Pfam" id="PF00496"/>
    </source>
</evidence>
<feature type="region of interest" description="Disordered" evidence="1">
    <location>
        <begin position="1"/>
        <end position="42"/>
    </location>
</feature>
<keyword evidence="2" id="KW-0812">Transmembrane</keyword>
<dbReference type="GO" id="GO:0015833">
    <property type="term" value="P:peptide transport"/>
    <property type="evidence" value="ECO:0007669"/>
    <property type="project" value="TreeGrafter"/>
</dbReference>
<dbReference type="Pfam" id="PF00496">
    <property type="entry name" value="SBP_bac_5"/>
    <property type="match status" value="1"/>
</dbReference>
<keyword evidence="2" id="KW-1133">Transmembrane helix</keyword>
<dbReference type="InterPro" id="IPR000914">
    <property type="entry name" value="SBP_5_dom"/>
</dbReference>
<evidence type="ECO:0000256" key="2">
    <source>
        <dbReference type="SAM" id="Phobius"/>
    </source>
</evidence>
<keyword evidence="2" id="KW-0472">Membrane</keyword>
<dbReference type="PANTHER" id="PTHR30290">
    <property type="entry name" value="PERIPLASMIC BINDING COMPONENT OF ABC TRANSPORTER"/>
    <property type="match status" value="1"/>
</dbReference>
<dbReference type="EMBL" id="ADCX01000007">
    <property type="protein sequence ID" value="EFG26032.2"/>
    <property type="molecule type" value="Genomic_DNA"/>
</dbReference>
<feature type="transmembrane region" description="Helical" evidence="2">
    <location>
        <begin position="62"/>
        <end position="82"/>
    </location>
</feature>